<feature type="compositionally biased region" description="Basic residues" evidence="1">
    <location>
        <begin position="99"/>
        <end position="110"/>
    </location>
</feature>
<evidence type="ECO:0000313" key="4">
    <source>
        <dbReference type="Proteomes" id="UP000242869"/>
    </source>
</evidence>
<dbReference type="InterPro" id="IPR010982">
    <property type="entry name" value="Lambda_DNA-bd_dom_sf"/>
</dbReference>
<dbReference type="Proteomes" id="UP000242869">
    <property type="component" value="Unassembled WGS sequence"/>
</dbReference>
<evidence type="ECO:0000313" key="3">
    <source>
        <dbReference type="EMBL" id="SFN90859.1"/>
    </source>
</evidence>
<dbReference type="Pfam" id="PF01381">
    <property type="entry name" value="HTH_3"/>
    <property type="match status" value="1"/>
</dbReference>
<proteinExistence type="predicted"/>
<feature type="region of interest" description="Disordered" evidence="1">
    <location>
        <begin position="68"/>
        <end position="110"/>
    </location>
</feature>
<dbReference type="RefSeq" id="WP_091197180.1">
    <property type="nucleotide sequence ID" value="NZ_FOVE01000021.1"/>
</dbReference>
<dbReference type="EMBL" id="FOVE01000021">
    <property type="protein sequence ID" value="SFN90859.1"/>
    <property type="molecule type" value="Genomic_DNA"/>
</dbReference>
<gene>
    <name evidence="3" type="ORF">SAMN05660284_02501</name>
</gene>
<evidence type="ECO:0000259" key="2">
    <source>
        <dbReference type="PROSITE" id="PS50943"/>
    </source>
</evidence>
<reference evidence="4" key="1">
    <citation type="submission" date="2016-10" db="EMBL/GenBank/DDBJ databases">
        <authorList>
            <person name="Varghese N."/>
            <person name="Submissions S."/>
        </authorList>
    </citation>
    <scope>NUCLEOTIDE SEQUENCE [LARGE SCALE GENOMIC DNA]</scope>
    <source>
        <strain evidence="4">DSM 6150</strain>
    </source>
</reference>
<dbReference type="SMART" id="SM00530">
    <property type="entry name" value="HTH_XRE"/>
    <property type="match status" value="1"/>
</dbReference>
<sequence>MNLYELGQALKAARINQSITQQELAERTGVSVSTISGLERGTLSEIGVVKLLQLFALVGLELQPRPAGRRRTLDDVAAGASTLGMSGQRPEPDSLQIRQRVRVSAKKAKP</sequence>
<name>A0A1I5CV75_9NEIS</name>
<dbReference type="InterPro" id="IPR001387">
    <property type="entry name" value="Cro/C1-type_HTH"/>
</dbReference>
<dbReference type="PROSITE" id="PS50943">
    <property type="entry name" value="HTH_CROC1"/>
    <property type="match status" value="1"/>
</dbReference>
<dbReference type="GO" id="GO:0003677">
    <property type="term" value="F:DNA binding"/>
    <property type="evidence" value="ECO:0007669"/>
    <property type="project" value="InterPro"/>
</dbReference>
<keyword evidence="4" id="KW-1185">Reference proteome</keyword>
<dbReference type="OrthoDB" id="6897133at2"/>
<dbReference type="AlphaFoldDB" id="A0A1I5CV75"/>
<protein>
    <submittedName>
        <fullName evidence="3">Helix-turn-helix domain-containing protein</fullName>
    </submittedName>
</protein>
<organism evidence="3 4">
    <name type="scientific">Formivibrio citricus</name>
    <dbReference type="NCBI Taxonomy" id="83765"/>
    <lineage>
        <taxon>Bacteria</taxon>
        <taxon>Pseudomonadati</taxon>
        <taxon>Pseudomonadota</taxon>
        <taxon>Betaproteobacteria</taxon>
        <taxon>Neisseriales</taxon>
        <taxon>Chitinibacteraceae</taxon>
        <taxon>Formivibrio</taxon>
    </lineage>
</organism>
<evidence type="ECO:0000256" key="1">
    <source>
        <dbReference type="SAM" id="MobiDB-lite"/>
    </source>
</evidence>
<dbReference type="STRING" id="83765.SAMN05660284_02501"/>
<dbReference type="Gene3D" id="1.10.260.40">
    <property type="entry name" value="lambda repressor-like DNA-binding domains"/>
    <property type="match status" value="1"/>
</dbReference>
<dbReference type="SUPFAM" id="SSF47413">
    <property type="entry name" value="lambda repressor-like DNA-binding domains"/>
    <property type="match status" value="1"/>
</dbReference>
<dbReference type="CDD" id="cd00093">
    <property type="entry name" value="HTH_XRE"/>
    <property type="match status" value="1"/>
</dbReference>
<accession>A0A1I5CV75</accession>
<feature type="domain" description="HTH cro/C1-type" evidence="2">
    <location>
        <begin position="10"/>
        <end position="54"/>
    </location>
</feature>